<proteinExistence type="predicted"/>
<dbReference type="EMBL" id="UINC01171802">
    <property type="protein sequence ID" value="SVD76554.1"/>
    <property type="molecule type" value="Genomic_DNA"/>
</dbReference>
<name>A0A382Y062_9ZZZZ</name>
<feature type="non-terminal residue" evidence="1">
    <location>
        <position position="1"/>
    </location>
</feature>
<protein>
    <submittedName>
        <fullName evidence="1">Uncharacterized protein</fullName>
    </submittedName>
</protein>
<reference evidence="1" key="1">
    <citation type="submission" date="2018-05" db="EMBL/GenBank/DDBJ databases">
        <authorList>
            <person name="Lanie J.A."/>
            <person name="Ng W.-L."/>
            <person name="Kazmierczak K.M."/>
            <person name="Andrzejewski T.M."/>
            <person name="Davidsen T.M."/>
            <person name="Wayne K.J."/>
            <person name="Tettelin H."/>
            <person name="Glass J.I."/>
            <person name="Rusch D."/>
            <person name="Podicherti R."/>
            <person name="Tsui H.-C.T."/>
            <person name="Winkler M.E."/>
        </authorList>
    </citation>
    <scope>NUCLEOTIDE SEQUENCE</scope>
</reference>
<evidence type="ECO:0000313" key="1">
    <source>
        <dbReference type="EMBL" id="SVD76554.1"/>
    </source>
</evidence>
<feature type="non-terminal residue" evidence="1">
    <location>
        <position position="112"/>
    </location>
</feature>
<organism evidence="1">
    <name type="scientific">marine metagenome</name>
    <dbReference type="NCBI Taxonomy" id="408172"/>
    <lineage>
        <taxon>unclassified sequences</taxon>
        <taxon>metagenomes</taxon>
        <taxon>ecological metagenomes</taxon>
    </lineage>
</organism>
<accession>A0A382Y062</accession>
<gene>
    <name evidence="1" type="ORF">METZ01_LOCUS429408</name>
</gene>
<dbReference type="AlphaFoldDB" id="A0A382Y062"/>
<sequence length="112" mass="12739">VNISTHNVLQEISEVFEKIDDTIFESMYIDDTDFAGIEFCELAKISKKNNLLLVIKDTAWGQVSDGCQTDIMNISITLAEPCCLNHALELLTRKFQGQCEEIYGEIPECRNY</sequence>